<proteinExistence type="predicted"/>
<dbReference type="Proteomes" id="UP000306719">
    <property type="component" value="Unassembled WGS sequence"/>
</dbReference>
<dbReference type="EMBL" id="PNCJ01000004">
    <property type="protein sequence ID" value="TMP39866.1"/>
    <property type="molecule type" value="Genomic_DNA"/>
</dbReference>
<organism evidence="1 2">
    <name type="scientific">Pseudoalteromonas rubra</name>
    <dbReference type="NCBI Taxonomy" id="43658"/>
    <lineage>
        <taxon>Bacteria</taxon>
        <taxon>Pseudomonadati</taxon>
        <taxon>Pseudomonadota</taxon>
        <taxon>Gammaproteobacteria</taxon>
        <taxon>Alteromonadales</taxon>
        <taxon>Pseudoalteromonadaceae</taxon>
        <taxon>Pseudoalteromonas</taxon>
    </lineage>
</organism>
<gene>
    <name evidence="1" type="ORF">CWB98_00950</name>
</gene>
<evidence type="ECO:0000313" key="1">
    <source>
        <dbReference type="EMBL" id="TMP39866.1"/>
    </source>
</evidence>
<reference evidence="1 2" key="1">
    <citation type="submission" date="2018-01" db="EMBL/GenBank/DDBJ databases">
        <authorList>
            <person name="Paulsen S."/>
            <person name="Gram L.K."/>
        </authorList>
    </citation>
    <scope>NUCLEOTIDE SEQUENCE [LARGE SCALE GENOMIC DNA]</scope>
    <source>
        <strain evidence="1 2">S2599</strain>
    </source>
</reference>
<reference evidence="2" key="2">
    <citation type="submission" date="2019-06" db="EMBL/GenBank/DDBJ databases">
        <title>Co-occurence of chitin degradation, pigmentation and bioactivity in marine Pseudoalteromonas.</title>
        <authorList>
            <person name="Sonnenschein E.C."/>
            <person name="Bech P.K."/>
        </authorList>
    </citation>
    <scope>NUCLEOTIDE SEQUENCE [LARGE SCALE GENOMIC DNA]</scope>
    <source>
        <strain evidence="2">S2599</strain>
    </source>
</reference>
<dbReference type="RefSeq" id="WP_138543111.1">
    <property type="nucleotide sequence ID" value="NZ_PNCJ01000004.1"/>
</dbReference>
<dbReference type="PROSITE" id="PS51257">
    <property type="entry name" value="PROKAR_LIPOPROTEIN"/>
    <property type="match status" value="1"/>
</dbReference>
<evidence type="ECO:0008006" key="3">
    <source>
        <dbReference type="Google" id="ProtNLM"/>
    </source>
</evidence>
<evidence type="ECO:0000313" key="2">
    <source>
        <dbReference type="Proteomes" id="UP000306719"/>
    </source>
</evidence>
<name>A0A5S3X7Q3_9GAMM</name>
<protein>
    <recommendedName>
        <fullName evidence="3">Lipoprotein</fullName>
    </recommendedName>
</protein>
<accession>A0A5S3X7Q3</accession>
<dbReference type="AlphaFoldDB" id="A0A5S3X7Q3"/>
<sequence length="138" mass="16048">MKMNRTALIFVIFLLSGCALLGRSSYERDILVTKGEVKKYMLTLKGKKPNMVHDEMQMFWPTYHSVLYRIHTDELSGVLTEESFEITYKNELKKLESYSGNLTFRGSHIIINLRDCSDPDNCVDTDFNGTYLLKKQHK</sequence>
<comment type="caution">
    <text evidence="1">The sequence shown here is derived from an EMBL/GenBank/DDBJ whole genome shotgun (WGS) entry which is preliminary data.</text>
</comment>
<dbReference type="OrthoDB" id="9936795at2"/>